<dbReference type="PANTHER" id="PTHR21540">
    <property type="entry name" value="RING FINGER AND SWIM DOMAIN-CONTAINING PROTEIN 2"/>
    <property type="match status" value="1"/>
</dbReference>
<feature type="domain" description="RING-type" evidence="6">
    <location>
        <begin position="259"/>
        <end position="315"/>
    </location>
</feature>
<dbReference type="OrthoDB" id="2122982at2759"/>
<organism evidence="8 9">
    <name type="scientific">Thyridium curvatum</name>
    <dbReference type="NCBI Taxonomy" id="1093900"/>
    <lineage>
        <taxon>Eukaryota</taxon>
        <taxon>Fungi</taxon>
        <taxon>Dikarya</taxon>
        <taxon>Ascomycota</taxon>
        <taxon>Pezizomycotina</taxon>
        <taxon>Sordariomycetes</taxon>
        <taxon>Sordariomycetidae</taxon>
        <taxon>Thyridiales</taxon>
        <taxon>Thyridiaceae</taxon>
        <taxon>Thyridium</taxon>
    </lineage>
</organism>
<dbReference type="RefSeq" id="XP_030992984.1">
    <property type="nucleotide sequence ID" value="XM_031133627.1"/>
</dbReference>
<dbReference type="PROSITE" id="PS50966">
    <property type="entry name" value="ZF_SWIM"/>
    <property type="match status" value="1"/>
</dbReference>
<evidence type="ECO:0000256" key="1">
    <source>
        <dbReference type="ARBA" id="ARBA00022723"/>
    </source>
</evidence>
<keyword evidence="2 4" id="KW-0863">Zinc-finger</keyword>
<dbReference type="InParanoid" id="A0A507AU58"/>
<feature type="compositionally biased region" description="Low complexity" evidence="5">
    <location>
        <begin position="31"/>
        <end position="42"/>
    </location>
</feature>
<evidence type="ECO:0000313" key="9">
    <source>
        <dbReference type="Proteomes" id="UP000319257"/>
    </source>
</evidence>
<comment type="caution">
    <text evidence="8">The sequence shown here is derived from an EMBL/GenBank/DDBJ whole genome shotgun (WGS) entry which is preliminary data.</text>
</comment>
<evidence type="ECO:0000256" key="5">
    <source>
        <dbReference type="SAM" id="MobiDB-lite"/>
    </source>
</evidence>
<dbReference type="Pfam" id="PF13639">
    <property type="entry name" value="zf-RING_2"/>
    <property type="match status" value="1"/>
</dbReference>
<feature type="region of interest" description="Disordered" evidence="5">
    <location>
        <begin position="1"/>
        <end position="72"/>
    </location>
</feature>
<evidence type="ECO:0000259" key="7">
    <source>
        <dbReference type="PROSITE" id="PS50966"/>
    </source>
</evidence>
<dbReference type="InterPro" id="IPR001841">
    <property type="entry name" value="Znf_RING"/>
</dbReference>
<protein>
    <submittedName>
        <fullName evidence="8">Uncharacterized protein</fullName>
    </submittedName>
</protein>
<dbReference type="Gene3D" id="3.30.40.10">
    <property type="entry name" value="Zinc/RING finger domain, C3HC4 (zinc finger)"/>
    <property type="match status" value="1"/>
</dbReference>
<dbReference type="STRING" id="1093900.A0A507AU58"/>
<dbReference type="AlphaFoldDB" id="A0A507AU58"/>
<dbReference type="InterPro" id="IPR011016">
    <property type="entry name" value="Znf_RING-CH"/>
</dbReference>
<keyword evidence="3" id="KW-0862">Zinc</keyword>
<proteinExistence type="predicted"/>
<reference evidence="8 9" key="1">
    <citation type="submission" date="2019-06" db="EMBL/GenBank/DDBJ databases">
        <title>Draft genome sequence of the filamentous fungus Phialemoniopsis curvata isolated from diesel fuel.</title>
        <authorList>
            <person name="Varaljay V.A."/>
            <person name="Lyon W.J."/>
            <person name="Crouch A.L."/>
            <person name="Drake C.E."/>
            <person name="Hollomon J.M."/>
            <person name="Nadeau L.J."/>
            <person name="Nunn H.S."/>
            <person name="Stevenson B.S."/>
            <person name="Bojanowski C.L."/>
            <person name="Crookes-Goodson W.J."/>
        </authorList>
    </citation>
    <scope>NUCLEOTIDE SEQUENCE [LARGE SCALE GENOMIC DNA]</scope>
    <source>
        <strain evidence="8 9">D216</strain>
    </source>
</reference>
<gene>
    <name evidence="8" type="ORF">E0L32_001091</name>
</gene>
<name>A0A507AU58_9PEZI</name>
<evidence type="ECO:0000256" key="2">
    <source>
        <dbReference type="ARBA" id="ARBA00022771"/>
    </source>
</evidence>
<dbReference type="InterPro" id="IPR007527">
    <property type="entry name" value="Znf_SWIM"/>
</dbReference>
<dbReference type="GO" id="GO:0008270">
    <property type="term" value="F:zinc ion binding"/>
    <property type="evidence" value="ECO:0007669"/>
    <property type="project" value="UniProtKB-KW"/>
</dbReference>
<dbReference type="EMBL" id="SKBQ01000004">
    <property type="protein sequence ID" value="TPX11273.1"/>
    <property type="molecule type" value="Genomic_DNA"/>
</dbReference>
<dbReference type="PROSITE" id="PS50089">
    <property type="entry name" value="ZF_RING_2"/>
    <property type="match status" value="1"/>
</dbReference>
<evidence type="ECO:0000256" key="3">
    <source>
        <dbReference type="ARBA" id="ARBA00022833"/>
    </source>
</evidence>
<feature type="compositionally biased region" description="Polar residues" evidence="5">
    <location>
        <begin position="43"/>
        <end position="54"/>
    </location>
</feature>
<dbReference type="InterPro" id="IPR039903">
    <property type="entry name" value="Zswim2"/>
</dbReference>
<evidence type="ECO:0000256" key="4">
    <source>
        <dbReference type="PROSITE-ProRule" id="PRU00175"/>
    </source>
</evidence>
<dbReference type="GeneID" id="41968538"/>
<sequence length="390" mass="43534">MGLASQSNQATMATPAIRHTPTSSRKRKLATEAAATPAYPTPRSSFPTPGSSFETAICLDSDDEQDPCHDTTDQQVDDAYFVVDEPAQPSSVKRAKRNRGDSNREKRLRQTRKQPPQSFYEIFKRATTQRFYVLSRTRCGTQDCPEEMVEMAGSTGNIYYVCIAKQPSCDCPHARKGAQCKHLLYRASPRPPKLQVMSRVLRAKFDYVYQLALLSSELRDIFANAPPIAAEHTDAFADEADPSTTENSGGHRKPLDDDCPICFNELVGAERETLVWCRAACGQNMHKECLEMWAATKRKSSTGIAGSEVTCPLCRSVWQGDDEIVKKINRTGHVNSEGYVNVADQLGISARRDTSTYSRWWSGSDNPRGWGGGRRGYYANVRGHWDDGDW</sequence>
<dbReference type="InterPro" id="IPR013083">
    <property type="entry name" value="Znf_RING/FYVE/PHD"/>
</dbReference>
<feature type="domain" description="SWIM-type" evidence="7">
    <location>
        <begin position="159"/>
        <end position="191"/>
    </location>
</feature>
<dbReference type="GO" id="GO:0061630">
    <property type="term" value="F:ubiquitin protein ligase activity"/>
    <property type="evidence" value="ECO:0007669"/>
    <property type="project" value="InterPro"/>
</dbReference>
<dbReference type="SUPFAM" id="SSF57850">
    <property type="entry name" value="RING/U-box"/>
    <property type="match status" value="1"/>
</dbReference>
<dbReference type="SMART" id="SM00744">
    <property type="entry name" value="RINGv"/>
    <property type="match status" value="1"/>
</dbReference>
<dbReference type="Proteomes" id="UP000319257">
    <property type="component" value="Unassembled WGS sequence"/>
</dbReference>
<evidence type="ECO:0000313" key="8">
    <source>
        <dbReference type="EMBL" id="TPX11273.1"/>
    </source>
</evidence>
<keyword evidence="1" id="KW-0479">Metal-binding</keyword>
<keyword evidence="9" id="KW-1185">Reference proteome</keyword>
<feature type="compositionally biased region" description="Polar residues" evidence="5">
    <location>
        <begin position="1"/>
        <end position="12"/>
    </location>
</feature>
<accession>A0A507AU58</accession>
<dbReference type="CDD" id="cd16494">
    <property type="entry name" value="RING-CH-C4HC3_ZSWM2"/>
    <property type="match status" value="1"/>
</dbReference>
<feature type="region of interest" description="Disordered" evidence="5">
    <location>
        <begin position="84"/>
        <end position="115"/>
    </location>
</feature>
<dbReference type="PANTHER" id="PTHR21540:SF0">
    <property type="entry name" value="PHD FAMILY PROTEIN"/>
    <property type="match status" value="1"/>
</dbReference>
<evidence type="ECO:0000259" key="6">
    <source>
        <dbReference type="PROSITE" id="PS50089"/>
    </source>
</evidence>